<dbReference type="InterPro" id="IPR002048">
    <property type="entry name" value="EF_hand_dom"/>
</dbReference>
<gene>
    <name evidence="4" type="ORF">METZ01_LOCUS308234</name>
</gene>
<dbReference type="SUPFAM" id="SSF47473">
    <property type="entry name" value="EF-hand"/>
    <property type="match status" value="1"/>
</dbReference>
<organism evidence="4">
    <name type="scientific">marine metagenome</name>
    <dbReference type="NCBI Taxonomy" id="408172"/>
    <lineage>
        <taxon>unclassified sequences</taxon>
        <taxon>metagenomes</taxon>
        <taxon>ecological metagenomes</taxon>
    </lineage>
</organism>
<keyword evidence="2" id="KW-1133">Transmembrane helix</keyword>
<name>A0A382N3P8_9ZZZZ</name>
<dbReference type="AlphaFoldDB" id="A0A382N3P8"/>
<proteinExistence type="predicted"/>
<feature type="compositionally biased region" description="Acidic residues" evidence="1">
    <location>
        <begin position="82"/>
        <end position="111"/>
    </location>
</feature>
<dbReference type="InterPro" id="IPR011992">
    <property type="entry name" value="EF-hand-dom_pair"/>
</dbReference>
<evidence type="ECO:0000256" key="2">
    <source>
        <dbReference type="SAM" id="Phobius"/>
    </source>
</evidence>
<keyword evidence="2" id="KW-0812">Transmembrane</keyword>
<dbReference type="GO" id="GO:0005509">
    <property type="term" value="F:calcium ion binding"/>
    <property type="evidence" value="ECO:0007669"/>
    <property type="project" value="InterPro"/>
</dbReference>
<feature type="transmembrane region" description="Helical" evidence="2">
    <location>
        <begin position="38"/>
        <end position="58"/>
    </location>
</feature>
<evidence type="ECO:0000259" key="3">
    <source>
        <dbReference type="PROSITE" id="PS50222"/>
    </source>
</evidence>
<feature type="region of interest" description="Disordered" evidence="1">
    <location>
        <begin position="82"/>
        <end position="127"/>
    </location>
</feature>
<accession>A0A382N3P8</accession>
<feature type="transmembrane region" description="Helical" evidence="2">
    <location>
        <begin position="9"/>
        <end position="32"/>
    </location>
</feature>
<reference evidence="4" key="1">
    <citation type="submission" date="2018-05" db="EMBL/GenBank/DDBJ databases">
        <authorList>
            <person name="Lanie J.A."/>
            <person name="Ng W.-L."/>
            <person name="Kazmierczak K.M."/>
            <person name="Andrzejewski T.M."/>
            <person name="Davidsen T.M."/>
            <person name="Wayne K.J."/>
            <person name="Tettelin H."/>
            <person name="Glass J.I."/>
            <person name="Rusch D."/>
            <person name="Podicherti R."/>
            <person name="Tsui H.-C.T."/>
            <person name="Winkler M.E."/>
        </authorList>
    </citation>
    <scope>NUCLEOTIDE SEQUENCE</scope>
</reference>
<dbReference type="EMBL" id="UINC01097567">
    <property type="protein sequence ID" value="SVC55380.1"/>
    <property type="molecule type" value="Genomic_DNA"/>
</dbReference>
<dbReference type="PROSITE" id="PS00018">
    <property type="entry name" value="EF_HAND_1"/>
    <property type="match status" value="1"/>
</dbReference>
<keyword evidence="2" id="KW-0472">Membrane</keyword>
<dbReference type="PROSITE" id="PS50222">
    <property type="entry name" value="EF_HAND_2"/>
    <property type="match status" value="1"/>
</dbReference>
<dbReference type="InterPro" id="IPR018247">
    <property type="entry name" value="EF_Hand_1_Ca_BS"/>
</dbReference>
<feature type="domain" description="EF-hand" evidence="3">
    <location>
        <begin position="71"/>
        <end position="95"/>
    </location>
</feature>
<evidence type="ECO:0000313" key="4">
    <source>
        <dbReference type="EMBL" id="SVC55380.1"/>
    </source>
</evidence>
<protein>
    <recommendedName>
        <fullName evidence="3">EF-hand domain-containing protein</fullName>
    </recommendedName>
</protein>
<sequence>MSEDICFEIFFEICFYFILHALWEIGIAVLMSMGMSEVVANVCLFSLVALAFFLAAAAHARKRKLLGKAVVLDTDGDGYVSEEEWAEAGQDMDEGTDEEEVGGPSSEDDAPESEKDGDWWDEGDEGK</sequence>
<evidence type="ECO:0000256" key="1">
    <source>
        <dbReference type="SAM" id="MobiDB-lite"/>
    </source>
</evidence>